<dbReference type="PANTHER" id="PTHR10916">
    <property type="entry name" value="60S RIBOSOMAL PROTEIN L35/50S RIBOSOMAL PROTEIN L29"/>
    <property type="match status" value="1"/>
</dbReference>
<organism evidence="7">
    <name type="scientific">Thermodesulforhabdus norvegica</name>
    <dbReference type="NCBI Taxonomy" id="39841"/>
    <lineage>
        <taxon>Bacteria</taxon>
        <taxon>Pseudomonadati</taxon>
        <taxon>Thermodesulfobacteriota</taxon>
        <taxon>Syntrophobacteria</taxon>
        <taxon>Syntrophobacterales</taxon>
        <taxon>Thermodesulforhabdaceae</taxon>
        <taxon>Thermodesulforhabdus</taxon>
    </lineage>
</organism>
<protein>
    <recommendedName>
        <fullName evidence="4 5">Large ribosomal subunit protein uL29</fullName>
    </recommendedName>
</protein>
<evidence type="ECO:0000256" key="4">
    <source>
        <dbReference type="ARBA" id="ARBA00035204"/>
    </source>
</evidence>
<keyword evidence="2 5" id="KW-0689">Ribosomal protein</keyword>
<dbReference type="Pfam" id="PF00831">
    <property type="entry name" value="Ribosomal_L29"/>
    <property type="match status" value="1"/>
</dbReference>
<evidence type="ECO:0000256" key="5">
    <source>
        <dbReference type="HAMAP-Rule" id="MF_00374"/>
    </source>
</evidence>
<evidence type="ECO:0000256" key="3">
    <source>
        <dbReference type="ARBA" id="ARBA00023274"/>
    </source>
</evidence>
<accession>A0A7C1AY71</accession>
<dbReference type="InterPro" id="IPR018254">
    <property type="entry name" value="Ribosomal_uL29_CS"/>
</dbReference>
<evidence type="ECO:0000256" key="2">
    <source>
        <dbReference type="ARBA" id="ARBA00022980"/>
    </source>
</evidence>
<gene>
    <name evidence="5" type="primary">rpmC</name>
    <name evidence="7" type="ORF">ENG14_02950</name>
</gene>
<keyword evidence="6" id="KW-0175">Coiled coil</keyword>
<sequence length="69" mass="8111">MKASELRQLTEQELHEKLRELRESLFNLKIQHSAGQLQNTAQLKKTKKDIARVLTVLREKQRESEQARG</sequence>
<dbReference type="HAMAP" id="MF_00374">
    <property type="entry name" value="Ribosomal_uL29"/>
    <property type="match status" value="1"/>
</dbReference>
<dbReference type="PROSITE" id="PS00579">
    <property type="entry name" value="RIBOSOMAL_L29"/>
    <property type="match status" value="1"/>
</dbReference>
<dbReference type="EMBL" id="DQZW01000138">
    <property type="protein sequence ID" value="HDL89842.1"/>
    <property type="molecule type" value="Genomic_DNA"/>
</dbReference>
<keyword evidence="3 5" id="KW-0687">Ribonucleoprotein</keyword>
<feature type="coiled-coil region" evidence="6">
    <location>
        <begin position="11"/>
        <end position="63"/>
    </location>
</feature>
<dbReference type="GO" id="GO:0003735">
    <property type="term" value="F:structural constituent of ribosome"/>
    <property type="evidence" value="ECO:0007669"/>
    <property type="project" value="InterPro"/>
</dbReference>
<name>A0A7C1AY71_9BACT</name>
<dbReference type="GO" id="GO:0006412">
    <property type="term" value="P:translation"/>
    <property type="evidence" value="ECO:0007669"/>
    <property type="project" value="UniProtKB-UniRule"/>
</dbReference>
<evidence type="ECO:0000313" key="7">
    <source>
        <dbReference type="EMBL" id="HDL89842.1"/>
    </source>
</evidence>
<dbReference type="AlphaFoldDB" id="A0A7C1AY71"/>
<evidence type="ECO:0000256" key="1">
    <source>
        <dbReference type="ARBA" id="ARBA00009254"/>
    </source>
</evidence>
<dbReference type="Proteomes" id="UP000886355">
    <property type="component" value="Unassembled WGS sequence"/>
</dbReference>
<comment type="similarity">
    <text evidence="1 5">Belongs to the universal ribosomal protein uL29 family.</text>
</comment>
<dbReference type="InterPro" id="IPR050063">
    <property type="entry name" value="Ribosomal_protein_uL29"/>
</dbReference>
<dbReference type="GO" id="GO:0022625">
    <property type="term" value="C:cytosolic large ribosomal subunit"/>
    <property type="evidence" value="ECO:0007669"/>
    <property type="project" value="TreeGrafter"/>
</dbReference>
<proteinExistence type="inferred from homology"/>
<comment type="caution">
    <text evidence="7">The sequence shown here is derived from an EMBL/GenBank/DDBJ whole genome shotgun (WGS) entry which is preliminary data.</text>
</comment>
<dbReference type="NCBIfam" id="TIGR00012">
    <property type="entry name" value="L29"/>
    <property type="match status" value="1"/>
</dbReference>
<dbReference type="Gene3D" id="1.10.287.310">
    <property type="match status" value="1"/>
</dbReference>
<reference evidence="7" key="1">
    <citation type="journal article" date="2020" name="mSystems">
        <title>Genome- and Community-Level Interaction Insights into Carbon Utilization and Element Cycling Functions of Hydrothermarchaeota in Hydrothermal Sediment.</title>
        <authorList>
            <person name="Zhou Z."/>
            <person name="Liu Y."/>
            <person name="Xu W."/>
            <person name="Pan J."/>
            <person name="Luo Z.H."/>
            <person name="Li M."/>
        </authorList>
    </citation>
    <scope>NUCLEOTIDE SEQUENCE [LARGE SCALE GENOMIC DNA]</scope>
    <source>
        <strain evidence="7">HyVt-19</strain>
    </source>
</reference>
<dbReference type="SUPFAM" id="SSF46561">
    <property type="entry name" value="Ribosomal protein L29 (L29p)"/>
    <property type="match status" value="1"/>
</dbReference>
<dbReference type="InterPro" id="IPR001854">
    <property type="entry name" value="Ribosomal_uL29"/>
</dbReference>
<dbReference type="PANTHER" id="PTHR10916:SF0">
    <property type="entry name" value="LARGE RIBOSOMAL SUBUNIT PROTEIN UL29C"/>
    <property type="match status" value="1"/>
</dbReference>
<evidence type="ECO:0000256" key="6">
    <source>
        <dbReference type="SAM" id="Coils"/>
    </source>
</evidence>
<dbReference type="InterPro" id="IPR036049">
    <property type="entry name" value="Ribosomal_uL29_sf"/>
</dbReference>
<dbReference type="CDD" id="cd00427">
    <property type="entry name" value="Ribosomal_L29_HIP"/>
    <property type="match status" value="1"/>
</dbReference>
<dbReference type="FunFam" id="1.10.287.310:FF:000001">
    <property type="entry name" value="50S ribosomal protein L29"/>
    <property type="match status" value="1"/>
</dbReference>